<evidence type="ECO:0000256" key="1">
    <source>
        <dbReference type="ARBA" id="ARBA00022962"/>
    </source>
</evidence>
<evidence type="ECO:0000313" key="4">
    <source>
        <dbReference type="Proteomes" id="UP000017133"/>
    </source>
</evidence>
<dbReference type="FunFam" id="3.40.50.880:FF:000003">
    <property type="entry name" value="Anthranilate synthase component II"/>
    <property type="match status" value="1"/>
</dbReference>
<dbReference type="PANTHER" id="PTHR43418">
    <property type="entry name" value="MULTIFUNCTIONAL TRYPTOPHAN BIOSYNTHESIS PROTEIN-RELATED"/>
    <property type="match status" value="1"/>
</dbReference>
<keyword evidence="1" id="KW-0315">Glutamine amidotransferase</keyword>
<dbReference type="Gene3D" id="3.40.50.880">
    <property type="match status" value="1"/>
</dbReference>
<dbReference type="GO" id="GO:0005829">
    <property type="term" value="C:cytosol"/>
    <property type="evidence" value="ECO:0007669"/>
    <property type="project" value="TreeGrafter"/>
</dbReference>
<protein>
    <recommendedName>
        <fullName evidence="2">Glutamine amidotransferase domain-containing protein</fullName>
    </recommendedName>
</protein>
<dbReference type="PROSITE" id="PS51273">
    <property type="entry name" value="GATASE_TYPE_1"/>
    <property type="match status" value="1"/>
</dbReference>
<dbReference type="EMBL" id="AXDT01000270">
    <property type="protein sequence ID" value="ERT10764.1"/>
    <property type="molecule type" value="Genomic_DNA"/>
</dbReference>
<dbReference type="PANTHER" id="PTHR43418:SF4">
    <property type="entry name" value="MULTIFUNCTIONAL TRYPTOPHAN BIOSYNTHESIS PROTEIN"/>
    <property type="match status" value="1"/>
</dbReference>
<dbReference type="InterPro" id="IPR006221">
    <property type="entry name" value="TrpG/PapA_dom"/>
</dbReference>
<dbReference type="SUPFAM" id="SSF52317">
    <property type="entry name" value="Class I glutamine amidotransferase-like"/>
    <property type="match status" value="1"/>
</dbReference>
<accession>U7QS06</accession>
<evidence type="ECO:0000313" key="3">
    <source>
        <dbReference type="EMBL" id="ERT10764.1"/>
    </source>
</evidence>
<comment type="caution">
    <text evidence="3">The sequence shown here is derived from an EMBL/GenBank/DDBJ whole genome shotgun (WGS) entry which is preliminary data.</text>
</comment>
<dbReference type="Pfam" id="PF00117">
    <property type="entry name" value="GATase"/>
    <property type="match status" value="1"/>
</dbReference>
<evidence type="ECO:0000259" key="2">
    <source>
        <dbReference type="Pfam" id="PF00117"/>
    </source>
</evidence>
<organism evidence="3 4">
    <name type="scientific">Photorhabdus temperata J3</name>
    <dbReference type="NCBI Taxonomy" id="1389415"/>
    <lineage>
        <taxon>Bacteria</taxon>
        <taxon>Pseudomonadati</taxon>
        <taxon>Pseudomonadota</taxon>
        <taxon>Gammaproteobacteria</taxon>
        <taxon>Enterobacterales</taxon>
        <taxon>Morganellaceae</taxon>
        <taxon>Photorhabdus</taxon>
    </lineage>
</organism>
<dbReference type="Proteomes" id="UP000017133">
    <property type="component" value="Unassembled WGS sequence"/>
</dbReference>
<dbReference type="PRINTS" id="PR00099">
    <property type="entry name" value="CPSGATASE"/>
</dbReference>
<dbReference type="InterPro" id="IPR050472">
    <property type="entry name" value="Anth_synth/Amidotransfase"/>
</dbReference>
<proteinExistence type="predicted"/>
<dbReference type="RefSeq" id="WP_023046255.1">
    <property type="nucleotide sequence ID" value="NZ_AXDT01000270.1"/>
</dbReference>
<gene>
    <name evidence="3" type="ORF">O185_23060</name>
</gene>
<dbReference type="AlphaFoldDB" id="U7QS06"/>
<dbReference type="GO" id="GO:0004049">
    <property type="term" value="F:anthranilate synthase activity"/>
    <property type="evidence" value="ECO:0007669"/>
    <property type="project" value="TreeGrafter"/>
</dbReference>
<dbReference type="InterPro" id="IPR017926">
    <property type="entry name" value="GATASE"/>
</dbReference>
<dbReference type="PRINTS" id="PR00097">
    <property type="entry name" value="ANTSNTHASEII"/>
</dbReference>
<reference evidence="3 4" key="1">
    <citation type="submission" date="2013-10" db="EMBL/GenBank/DDBJ databases">
        <title>Whole Genome Shotgun Sequence of Photorhabdus temperata J3.</title>
        <authorList>
            <person name="Park G.-S."/>
            <person name="Hong S.-J."/>
            <person name="Shin J.-H."/>
        </authorList>
    </citation>
    <scope>NUCLEOTIDE SEQUENCE [LARGE SCALE GENOMIC DNA]</scope>
    <source>
        <strain evidence="3 4">J3</strain>
    </source>
</reference>
<feature type="domain" description="Glutamine amidotransferase" evidence="2">
    <location>
        <begin position="3"/>
        <end position="184"/>
    </location>
</feature>
<sequence length="188" mass="20951">MILLIDNYDSFTFNIYDYICRVGEQVLVVKNDEITIKQIRKLNFSKIVISPGPGNPNTAGVSLSIVSELSNSYPILGICLGHQVIAQHYGYTISKAPVPMHGKIDSIYHDCNGIFDNANNPLSVVRYHSLIVCHKEDGPLLVTARNKEGLIMGLRHKELPIESVQFHPEAIKTESGLLLISNFINKSY</sequence>
<dbReference type="NCBIfam" id="TIGR00566">
    <property type="entry name" value="trpG_papA"/>
    <property type="match status" value="1"/>
</dbReference>
<name>U7QS06_PHOTE</name>
<dbReference type="CDD" id="cd01743">
    <property type="entry name" value="GATase1_Anthranilate_Synthase"/>
    <property type="match status" value="1"/>
</dbReference>
<dbReference type="InterPro" id="IPR029062">
    <property type="entry name" value="Class_I_gatase-like"/>
</dbReference>
<dbReference type="GO" id="GO:0000162">
    <property type="term" value="P:L-tryptophan biosynthetic process"/>
    <property type="evidence" value="ECO:0007669"/>
    <property type="project" value="TreeGrafter"/>
</dbReference>
<keyword evidence="4" id="KW-1185">Reference proteome</keyword>
<dbReference type="PATRIC" id="fig|1389415.4.peg.4606"/>
<dbReference type="PRINTS" id="PR00096">
    <property type="entry name" value="GATASE"/>
</dbReference>